<dbReference type="AlphaFoldDB" id="A0A9Q4GL74"/>
<proteinExistence type="predicted"/>
<keyword evidence="5" id="KW-1185">Reference proteome</keyword>
<evidence type="ECO:0000256" key="1">
    <source>
        <dbReference type="SAM" id="Phobius"/>
    </source>
</evidence>
<gene>
    <name evidence="2" type="ORF">OS125_10275</name>
    <name evidence="3" type="ORF">OS129_08550</name>
</gene>
<feature type="transmembrane region" description="Helical" evidence="1">
    <location>
        <begin position="24"/>
        <end position="42"/>
    </location>
</feature>
<keyword evidence="1" id="KW-1133">Transmembrane helix</keyword>
<reference evidence="3" key="1">
    <citation type="submission" date="2022-11" db="EMBL/GenBank/DDBJ databases">
        <title>Corynebacterium sp. isolated from Penguins.</title>
        <authorList>
            <person name="Sedlar K."/>
            <person name="Svec P."/>
        </authorList>
    </citation>
    <scope>NUCLEOTIDE SEQUENCE</scope>
    <source>
        <strain evidence="2">P7003</strain>
        <strain evidence="3">P7374</strain>
    </source>
</reference>
<dbReference type="EMBL" id="JAPMKV010000007">
    <property type="protein sequence ID" value="MCX7445622.1"/>
    <property type="molecule type" value="Genomic_DNA"/>
</dbReference>
<evidence type="ECO:0000313" key="4">
    <source>
        <dbReference type="Proteomes" id="UP001071478"/>
    </source>
</evidence>
<dbReference type="Proteomes" id="UP001081709">
    <property type="component" value="Unassembled WGS sequence"/>
</dbReference>
<evidence type="ECO:0000313" key="2">
    <source>
        <dbReference type="EMBL" id="MCX7445622.1"/>
    </source>
</evidence>
<dbReference type="RefSeq" id="WP_248168430.1">
    <property type="nucleotide sequence ID" value="NZ_JALNJA010000004.1"/>
</dbReference>
<dbReference type="EMBL" id="JAPMKU010000004">
    <property type="protein sequence ID" value="MCX7468922.1"/>
    <property type="molecule type" value="Genomic_DNA"/>
</dbReference>
<protein>
    <submittedName>
        <fullName evidence="3">Uncharacterized protein</fullName>
    </submittedName>
</protein>
<feature type="transmembrane region" description="Helical" evidence="1">
    <location>
        <begin position="54"/>
        <end position="75"/>
    </location>
</feature>
<evidence type="ECO:0000313" key="5">
    <source>
        <dbReference type="Proteomes" id="UP001081709"/>
    </source>
</evidence>
<keyword evidence="1" id="KW-0472">Membrane</keyword>
<evidence type="ECO:0000313" key="3">
    <source>
        <dbReference type="EMBL" id="MCX7468922.1"/>
    </source>
</evidence>
<organism evidence="3 4">
    <name type="scientific">Corynebacterium pygosceleis</name>
    <dbReference type="NCBI Taxonomy" id="2800406"/>
    <lineage>
        <taxon>Bacteria</taxon>
        <taxon>Bacillati</taxon>
        <taxon>Actinomycetota</taxon>
        <taxon>Actinomycetes</taxon>
        <taxon>Mycobacteriales</taxon>
        <taxon>Corynebacteriaceae</taxon>
        <taxon>Corynebacterium</taxon>
    </lineage>
</organism>
<accession>A0A9Q4GL74</accession>
<keyword evidence="1" id="KW-0812">Transmembrane</keyword>
<name>A0A9Q4GL74_9CORY</name>
<dbReference type="Proteomes" id="UP001071478">
    <property type="component" value="Unassembled WGS sequence"/>
</dbReference>
<comment type="caution">
    <text evidence="3">The sequence shown here is derived from an EMBL/GenBank/DDBJ whole genome shotgun (WGS) entry which is preliminary data.</text>
</comment>
<sequence length="108" mass="11697">MPVVRSPQPLAHFSQLGSLQDSPAVWLSVITLIVLTATAVYATERGTDSAPPTALLCAALCLLAPVIGPVLWLLVRVVLLPPDHRRERADTVRRHRLPAPGAGRLRVR</sequence>